<organism evidence="1">
    <name type="scientific">Tanacetum cinerariifolium</name>
    <name type="common">Dalmatian daisy</name>
    <name type="synonym">Chrysanthemum cinerariifolium</name>
    <dbReference type="NCBI Taxonomy" id="118510"/>
    <lineage>
        <taxon>Eukaryota</taxon>
        <taxon>Viridiplantae</taxon>
        <taxon>Streptophyta</taxon>
        <taxon>Embryophyta</taxon>
        <taxon>Tracheophyta</taxon>
        <taxon>Spermatophyta</taxon>
        <taxon>Magnoliopsida</taxon>
        <taxon>eudicotyledons</taxon>
        <taxon>Gunneridae</taxon>
        <taxon>Pentapetalae</taxon>
        <taxon>asterids</taxon>
        <taxon>campanulids</taxon>
        <taxon>Asterales</taxon>
        <taxon>Asteraceae</taxon>
        <taxon>Asteroideae</taxon>
        <taxon>Anthemideae</taxon>
        <taxon>Anthemidinae</taxon>
        <taxon>Tanacetum</taxon>
    </lineage>
</organism>
<dbReference type="AlphaFoldDB" id="A0A6L2LI98"/>
<comment type="caution">
    <text evidence="1">The sequence shown here is derived from an EMBL/GenBank/DDBJ whole genome shotgun (WGS) entry which is preliminary data.</text>
</comment>
<evidence type="ECO:0000313" key="1">
    <source>
        <dbReference type="EMBL" id="GEU59895.1"/>
    </source>
</evidence>
<gene>
    <name evidence="1" type="ORF">Tci_031873</name>
</gene>
<reference evidence="1" key="1">
    <citation type="journal article" date="2019" name="Sci. Rep.">
        <title>Draft genome of Tanacetum cinerariifolium, the natural source of mosquito coil.</title>
        <authorList>
            <person name="Yamashiro T."/>
            <person name="Shiraishi A."/>
            <person name="Satake H."/>
            <person name="Nakayama K."/>
        </authorList>
    </citation>
    <scope>NUCLEOTIDE SEQUENCE</scope>
</reference>
<dbReference type="EMBL" id="BKCJ010004251">
    <property type="protein sequence ID" value="GEU59895.1"/>
    <property type="molecule type" value="Genomic_DNA"/>
</dbReference>
<accession>A0A6L2LI98</accession>
<protein>
    <submittedName>
        <fullName evidence="1">Ty3/gypsy retrotransposon protein</fullName>
    </submittedName>
</protein>
<name>A0A6L2LI98_TANCI</name>
<sequence>MFDRTLQARERAIAVLKFNLKKVQDIMKSQADKHMSDMKFAINDWVHLKLQPYMHIISLPLDSGHVLVSDENQKTMHKFQPILPCGFGCNRVGYPMEAVNIFEKYRCKSGGCILRWQCYAMREFRKPVHYHPYSHFSFEGGRTAPIATPDASVVISNGFEKFGSANVISCNIAVLSDWNAFSAFSFQVKVACFRISVSGEAMCRCSSCGRLMMVYYCVKGSNGILFDEGVEGAREYLRGSRLVLLWRNGWWRWCRWGQLSLFGICEHGGEIFYGIGLVCHGGGLCGDVSEEGGGQLDEGLDIGGGGSVFESRVFFRRNCNENESTK</sequence>
<proteinExistence type="predicted"/>